<organism evidence="3 4">
    <name type="scientific">Gimesia aquarii</name>
    <dbReference type="NCBI Taxonomy" id="2527964"/>
    <lineage>
        <taxon>Bacteria</taxon>
        <taxon>Pseudomonadati</taxon>
        <taxon>Planctomycetota</taxon>
        <taxon>Planctomycetia</taxon>
        <taxon>Planctomycetales</taxon>
        <taxon>Planctomycetaceae</taxon>
        <taxon>Gimesia</taxon>
    </lineage>
</organism>
<dbReference type="RefSeq" id="WP_197998662.1">
    <property type="nucleotide sequence ID" value="NZ_CP037920.1"/>
</dbReference>
<accession>A0A517W4C0</accession>
<keyword evidence="1" id="KW-0812">Transmembrane</keyword>
<dbReference type="NCBIfam" id="TIGR02532">
    <property type="entry name" value="IV_pilin_GFxxxE"/>
    <property type="match status" value="1"/>
</dbReference>
<evidence type="ECO:0000313" key="4">
    <source>
        <dbReference type="Proteomes" id="UP000318704"/>
    </source>
</evidence>
<evidence type="ECO:0000259" key="2">
    <source>
        <dbReference type="Pfam" id="PF07596"/>
    </source>
</evidence>
<evidence type="ECO:0000313" key="3">
    <source>
        <dbReference type="EMBL" id="QDU00102.1"/>
    </source>
</evidence>
<evidence type="ECO:0000256" key="1">
    <source>
        <dbReference type="SAM" id="Phobius"/>
    </source>
</evidence>
<feature type="transmembrane region" description="Helical" evidence="1">
    <location>
        <begin position="26"/>
        <end position="49"/>
    </location>
</feature>
<dbReference type="Pfam" id="PF07963">
    <property type="entry name" value="N_methyl"/>
    <property type="match status" value="1"/>
</dbReference>
<proteinExistence type="predicted"/>
<dbReference type="InterPro" id="IPR012902">
    <property type="entry name" value="N_methyl_site"/>
</dbReference>
<dbReference type="InterPro" id="IPR045584">
    <property type="entry name" value="Pilin-like"/>
</dbReference>
<dbReference type="Gene3D" id="3.30.700.10">
    <property type="entry name" value="Glycoprotein, Type 4 Pilin"/>
    <property type="match status" value="1"/>
</dbReference>
<dbReference type="SUPFAM" id="SSF54523">
    <property type="entry name" value="Pili subunits"/>
    <property type="match status" value="1"/>
</dbReference>
<dbReference type="Pfam" id="PF07596">
    <property type="entry name" value="SBP_bac_10"/>
    <property type="match status" value="1"/>
</dbReference>
<dbReference type="KEGG" id="gaw:V144x_56150"/>
<feature type="domain" description="DUF1559" evidence="2">
    <location>
        <begin position="50"/>
        <end position="128"/>
    </location>
</feature>
<dbReference type="EMBL" id="CP037920">
    <property type="protein sequence ID" value="QDU00102.1"/>
    <property type="molecule type" value="Genomic_DNA"/>
</dbReference>
<dbReference type="Proteomes" id="UP000318704">
    <property type="component" value="Chromosome"/>
</dbReference>
<reference evidence="3 4" key="1">
    <citation type="submission" date="2019-03" db="EMBL/GenBank/DDBJ databases">
        <title>Deep-cultivation of Planctomycetes and their phenomic and genomic characterization uncovers novel biology.</title>
        <authorList>
            <person name="Wiegand S."/>
            <person name="Jogler M."/>
            <person name="Boedeker C."/>
            <person name="Pinto D."/>
            <person name="Vollmers J."/>
            <person name="Rivas-Marin E."/>
            <person name="Kohn T."/>
            <person name="Peeters S.H."/>
            <person name="Heuer A."/>
            <person name="Rast P."/>
            <person name="Oberbeckmann S."/>
            <person name="Bunk B."/>
            <person name="Jeske O."/>
            <person name="Meyerdierks A."/>
            <person name="Storesund J.E."/>
            <person name="Kallscheuer N."/>
            <person name="Luecker S."/>
            <person name="Lage O.M."/>
            <person name="Pohl T."/>
            <person name="Merkel B.J."/>
            <person name="Hornburger P."/>
            <person name="Mueller R.-W."/>
            <person name="Bruemmer F."/>
            <person name="Labrenz M."/>
            <person name="Spormann A.M."/>
            <person name="Op den Camp H."/>
            <person name="Overmann J."/>
            <person name="Amann R."/>
            <person name="Jetten M.S.M."/>
            <person name="Mascher T."/>
            <person name="Medema M.H."/>
            <person name="Devos D.P."/>
            <person name="Kaster A.-K."/>
            <person name="Ovreas L."/>
            <person name="Rohde M."/>
            <person name="Galperin M.Y."/>
            <person name="Jogler C."/>
        </authorList>
    </citation>
    <scope>NUCLEOTIDE SEQUENCE [LARGE SCALE GENOMIC DNA]</scope>
    <source>
        <strain evidence="3 4">V144</strain>
    </source>
</reference>
<protein>
    <submittedName>
        <fullName evidence="3">Type II secretion system protein G</fullName>
    </submittedName>
</protein>
<dbReference type="AlphaFoldDB" id="A0A517W4C0"/>
<gene>
    <name evidence="3" type="primary">xcpT_53</name>
    <name evidence="3" type="ORF">V144x_56150</name>
</gene>
<dbReference type="PANTHER" id="PTHR30093">
    <property type="entry name" value="GENERAL SECRETION PATHWAY PROTEIN G"/>
    <property type="match status" value="1"/>
</dbReference>
<keyword evidence="1" id="KW-1133">Transmembrane helix</keyword>
<sequence length="304" mass="32866">MSFFSPPSLSSQTNRSSSKTVRKNGFTLIELLVVIAIIAVLVALLLPAVQQAREAARMAQCKNNLRQIVLACHMYADSNGGFWPRAAGDQHVGFGGKKRWHGERVTADPTSKFQPHLGPLAPFLEQNAEIKKCPSFGNFAAHGTVPNAFEGGAGGYGYNQAYLGGTGWKNPFPLSNQVATNMREIGSLARTVAFADAALAQGLPDLHIIEYSFIEPPFFIDNWTPTYQESTFRPDPSIHFRHTGTVANIGWADGRVTTAPISGTGTSAYGGDPKAFQIGWFGPMDSNILFTNKDKLESDMGGVN</sequence>
<dbReference type="PANTHER" id="PTHR30093:SF2">
    <property type="entry name" value="TYPE II SECRETION SYSTEM PROTEIN H"/>
    <property type="match status" value="1"/>
</dbReference>
<dbReference type="InterPro" id="IPR011453">
    <property type="entry name" value="DUF1559"/>
</dbReference>
<name>A0A517W4C0_9PLAN</name>
<keyword evidence="1" id="KW-0472">Membrane</keyword>